<dbReference type="InterPro" id="IPR008309">
    <property type="entry name" value="YdbL"/>
</dbReference>
<dbReference type="PROSITE" id="PS51257">
    <property type="entry name" value="PROKAR_LIPOPROTEIN"/>
    <property type="match status" value="1"/>
</dbReference>
<dbReference type="Pfam" id="PF07027">
    <property type="entry name" value="DUF1318"/>
    <property type="match status" value="1"/>
</dbReference>
<protein>
    <submittedName>
        <fullName evidence="2">Putative lipoprotein</fullName>
    </submittedName>
</protein>
<dbReference type="KEGG" id="hoh:Hoch_4081"/>
<keyword evidence="3" id="KW-1185">Reference proteome</keyword>
<feature type="chain" id="PRO_5003010658" evidence="1">
    <location>
        <begin position="32"/>
        <end position="197"/>
    </location>
</feature>
<evidence type="ECO:0000313" key="2">
    <source>
        <dbReference type="EMBL" id="ACY16579.1"/>
    </source>
</evidence>
<dbReference type="Proteomes" id="UP000001880">
    <property type="component" value="Chromosome"/>
</dbReference>
<evidence type="ECO:0000256" key="1">
    <source>
        <dbReference type="SAM" id="SignalP"/>
    </source>
</evidence>
<evidence type="ECO:0000313" key="3">
    <source>
        <dbReference type="Proteomes" id="UP000001880"/>
    </source>
</evidence>
<keyword evidence="1" id="KW-0732">Signal</keyword>
<sequence length="197" mass="21764">MSVSTRTLSTPRLRALGALALAALASGCVHAPDIVLTDQKTALEQQAAGEYRALEDEVHQAGIAPKGEDFTREQLEAKNPDPGTSSLGQVVQLYSEVRTDEAWIDQLLVVSCVGEALDGLLAHTPDTCTDEVDLAQLTRVVERLNLHRRQLWSALAERNPEAEDDEIRSTWREIHLERVVCGALVQTAEDRWENKQC</sequence>
<dbReference type="AlphaFoldDB" id="D0LJK5"/>
<dbReference type="RefSeq" id="WP_012829177.1">
    <property type="nucleotide sequence ID" value="NC_013440.1"/>
</dbReference>
<dbReference type="HOGENOM" id="CLU_1501942_0_0_7"/>
<feature type="signal peptide" evidence="1">
    <location>
        <begin position="1"/>
        <end position="31"/>
    </location>
</feature>
<dbReference type="EMBL" id="CP001804">
    <property type="protein sequence ID" value="ACY16579.1"/>
    <property type="molecule type" value="Genomic_DNA"/>
</dbReference>
<organism evidence="2 3">
    <name type="scientific">Haliangium ochraceum (strain DSM 14365 / JCM 11303 / SMP-2)</name>
    <dbReference type="NCBI Taxonomy" id="502025"/>
    <lineage>
        <taxon>Bacteria</taxon>
        <taxon>Pseudomonadati</taxon>
        <taxon>Myxococcota</taxon>
        <taxon>Polyangia</taxon>
        <taxon>Haliangiales</taxon>
        <taxon>Kofleriaceae</taxon>
        <taxon>Haliangium</taxon>
    </lineage>
</organism>
<dbReference type="eggNOG" id="ENOG5033UY5">
    <property type="taxonomic scope" value="Bacteria"/>
</dbReference>
<accession>D0LJK5</accession>
<dbReference type="STRING" id="502025.Hoch_4081"/>
<proteinExistence type="predicted"/>
<dbReference type="OrthoDB" id="5381281at2"/>
<name>D0LJK5_HALO1</name>
<keyword evidence="2" id="KW-0449">Lipoprotein</keyword>
<gene>
    <name evidence="2" type="ordered locus">Hoch_4081</name>
</gene>
<reference evidence="2 3" key="1">
    <citation type="journal article" date="2010" name="Stand. Genomic Sci.">
        <title>Complete genome sequence of Haliangium ochraceum type strain (SMP-2).</title>
        <authorList>
            <consortium name="US DOE Joint Genome Institute (JGI-PGF)"/>
            <person name="Ivanova N."/>
            <person name="Daum C."/>
            <person name="Lang E."/>
            <person name="Abt B."/>
            <person name="Kopitz M."/>
            <person name="Saunders E."/>
            <person name="Lapidus A."/>
            <person name="Lucas S."/>
            <person name="Glavina Del Rio T."/>
            <person name="Nolan M."/>
            <person name="Tice H."/>
            <person name="Copeland A."/>
            <person name="Cheng J.F."/>
            <person name="Chen F."/>
            <person name="Bruce D."/>
            <person name="Goodwin L."/>
            <person name="Pitluck S."/>
            <person name="Mavromatis K."/>
            <person name="Pati A."/>
            <person name="Mikhailova N."/>
            <person name="Chen A."/>
            <person name="Palaniappan K."/>
            <person name="Land M."/>
            <person name="Hauser L."/>
            <person name="Chang Y.J."/>
            <person name="Jeffries C.D."/>
            <person name="Detter J.C."/>
            <person name="Brettin T."/>
            <person name="Rohde M."/>
            <person name="Goker M."/>
            <person name="Bristow J."/>
            <person name="Markowitz V."/>
            <person name="Eisen J.A."/>
            <person name="Hugenholtz P."/>
            <person name="Kyrpides N.C."/>
            <person name="Klenk H.P."/>
        </authorList>
    </citation>
    <scope>NUCLEOTIDE SEQUENCE [LARGE SCALE GENOMIC DNA]</scope>
    <source>
        <strain evidence="3">DSM 14365 / CIP 107738 / JCM 11303 / AJ 13395 / SMP-2</strain>
    </source>
</reference>